<feature type="non-terminal residue" evidence="1">
    <location>
        <position position="1"/>
    </location>
</feature>
<gene>
    <name evidence="1" type="ORF">RPERSI_LOCUS23189</name>
</gene>
<proteinExistence type="predicted"/>
<sequence length="54" mass="6085">IITIVLGNSNYEESMKDPYLVYLASQGILLSNYHAIWHPSQPNYIAMIRSSKSG</sequence>
<organism evidence="1 2">
    <name type="scientific">Racocetra persica</name>
    <dbReference type="NCBI Taxonomy" id="160502"/>
    <lineage>
        <taxon>Eukaryota</taxon>
        <taxon>Fungi</taxon>
        <taxon>Fungi incertae sedis</taxon>
        <taxon>Mucoromycota</taxon>
        <taxon>Glomeromycotina</taxon>
        <taxon>Glomeromycetes</taxon>
        <taxon>Diversisporales</taxon>
        <taxon>Gigasporaceae</taxon>
        <taxon>Racocetra</taxon>
    </lineage>
</organism>
<dbReference type="Proteomes" id="UP000789920">
    <property type="component" value="Unassembled WGS sequence"/>
</dbReference>
<keyword evidence="2" id="KW-1185">Reference proteome</keyword>
<evidence type="ECO:0000313" key="1">
    <source>
        <dbReference type="EMBL" id="CAG8810916.1"/>
    </source>
</evidence>
<protein>
    <submittedName>
        <fullName evidence="1">28534_t:CDS:1</fullName>
    </submittedName>
</protein>
<reference evidence="1" key="1">
    <citation type="submission" date="2021-06" db="EMBL/GenBank/DDBJ databases">
        <authorList>
            <person name="Kallberg Y."/>
            <person name="Tangrot J."/>
            <person name="Rosling A."/>
        </authorList>
    </citation>
    <scope>NUCLEOTIDE SEQUENCE</scope>
    <source>
        <strain evidence="1">MA461A</strain>
    </source>
</reference>
<accession>A0ACA9RUJ9</accession>
<dbReference type="EMBL" id="CAJVQC010071786">
    <property type="protein sequence ID" value="CAG8810916.1"/>
    <property type="molecule type" value="Genomic_DNA"/>
</dbReference>
<evidence type="ECO:0000313" key="2">
    <source>
        <dbReference type="Proteomes" id="UP000789920"/>
    </source>
</evidence>
<feature type="non-terminal residue" evidence="1">
    <location>
        <position position="54"/>
    </location>
</feature>
<name>A0ACA9RUJ9_9GLOM</name>
<comment type="caution">
    <text evidence="1">The sequence shown here is derived from an EMBL/GenBank/DDBJ whole genome shotgun (WGS) entry which is preliminary data.</text>
</comment>